<evidence type="ECO:0000313" key="1">
    <source>
        <dbReference type="EMBL" id="KAA9030654.1"/>
    </source>
</evidence>
<evidence type="ECO:0000313" key="2">
    <source>
        <dbReference type="Proteomes" id="UP000326671"/>
    </source>
</evidence>
<dbReference type="EMBL" id="VYKL01000006">
    <property type="protein sequence ID" value="KAA9030654.1"/>
    <property type="molecule type" value="Genomic_DNA"/>
</dbReference>
<reference evidence="1 2" key="1">
    <citation type="submission" date="2019-09" db="EMBL/GenBank/DDBJ databases">
        <title>Whole genome sequences of isolates from the Mars Exploration Rovers.</title>
        <authorList>
            <person name="Seuylemezian A."/>
            <person name="Vaishampayan P."/>
        </authorList>
    </citation>
    <scope>NUCLEOTIDE SEQUENCE [LARGE SCALE GENOMIC DNA]</scope>
    <source>
        <strain evidence="1 2">MER_TA_151</strain>
    </source>
</reference>
<keyword evidence="2" id="KW-1185">Reference proteome</keyword>
<dbReference type="AlphaFoldDB" id="A0A5J5I886"/>
<name>A0A5J5I886_9BACI</name>
<accession>A0A5J5I886</accession>
<organism evidence="1 2">
    <name type="scientific">Niallia endozanthoxylica</name>
    <dbReference type="NCBI Taxonomy" id="2036016"/>
    <lineage>
        <taxon>Bacteria</taxon>
        <taxon>Bacillati</taxon>
        <taxon>Bacillota</taxon>
        <taxon>Bacilli</taxon>
        <taxon>Bacillales</taxon>
        <taxon>Bacillaceae</taxon>
        <taxon>Niallia</taxon>
    </lineage>
</organism>
<gene>
    <name evidence="1" type="ORF">F4V44_02350</name>
</gene>
<comment type="caution">
    <text evidence="1">The sequence shown here is derived from an EMBL/GenBank/DDBJ whole genome shotgun (WGS) entry which is preliminary data.</text>
</comment>
<dbReference type="RefSeq" id="WP_150438382.1">
    <property type="nucleotide sequence ID" value="NZ_VYKL01000006.1"/>
</dbReference>
<protein>
    <submittedName>
        <fullName evidence="1">Uncharacterized protein</fullName>
    </submittedName>
</protein>
<dbReference type="OrthoDB" id="2905540at2"/>
<sequence>MNFYKKLPTDLLLSFYSEIAMNIKKGTLTKNMYYELGLIISVASQRGITLQKPHDFEQVVNQKSLENFCLLFT</sequence>
<proteinExistence type="predicted"/>
<dbReference type="Proteomes" id="UP000326671">
    <property type="component" value="Unassembled WGS sequence"/>
</dbReference>